<dbReference type="SUPFAM" id="SSF143842">
    <property type="entry name" value="YwmB-like"/>
    <property type="match status" value="1"/>
</dbReference>
<dbReference type="Gene3D" id="3.30.360.40">
    <property type="entry name" value="YwmB-like"/>
    <property type="match status" value="1"/>
</dbReference>
<organism evidence="1 2">
    <name type="scientific">Cytobacillus oceanisediminis</name>
    <dbReference type="NCBI Taxonomy" id="665099"/>
    <lineage>
        <taxon>Bacteria</taxon>
        <taxon>Bacillati</taxon>
        <taxon>Bacillota</taxon>
        <taxon>Bacilli</taxon>
        <taxon>Bacillales</taxon>
        <taxon>Bacillaceae</taxon>
        <taxon>Cytobacillus</taxon>
    </lineage>
</organism>
<reference evidence="1 2" key="1">
    <citation type="submission" date="2018-05" db="EMBL/GenBank/DDBJ databases">
        <title>Freshwater and sediment microbial communities from various areas in North America, analyzing microbe dynamics in response to fracking.</title>
        <authorList>
            <person name="Lamendella R."/>
        </authorList>
    </citation>
    <scope>NUCLEOTIDE SEQUENCE [LARGE SCALE GENOMIC DNA]</scope>
    <source>
        <strain evidence="1 2">15_TX</strain>
    </source>
</reference>
<proteinExistence type="predicted"/>
<sequence length="247" mass="27617">MKNLAIFLSIIGLIGFMLINIGNKTTVAKGELDLLTLASGMQGENILIKEWSLHAREKMGNFQSLQEVEAFTDELQQKYPDWEWRFQTTEKSWEATAVIEESETQSETVKILSTPTKGQVQTYVIYEAKGQGWEKEQQSLATTLNSKISDIFRGNATIFSCIQGEFNDKIKKSLPDTVNQLLAAFNAKEIEALKEDQFISTSAYSPLLGESIETNGKEMNMQLGLRTKGMGAKTNIVIGTPIITIEY</sequence>
<protein>
    <submittedName>
        <fullName evidence="1">TATA-box binding protein</fullName>
    </submittedName>
</protein>
<gene>
    <name evidence="1" type="ORF">DFO73_102207</name>
</gene>
<dbReference type="EMBL" id="QGTW01000002">
    <property type="protein sequence ID" value="PWW31212.1"/>
    <property type="molecule type" value="Genomic_DNA"/>
</dbReference>
<dbReference type="OrthoDB" id="2374820at2"/>
<dbReference type="Gene3D" id="3.30.2030.10">
    <property type="entry name" value="YwmB-like"/>
    <property type="match status" value="1"/>
</dbReference>
<dbReference type="Proteomes" id="UP000247150">
    <property type="component" value="Unassembled WGS sequence"/>
</dbReference>
<dbReference type="InterPro" id="IPR014794">
    <property type="entry name" value="DUF1779"/>
</dbReference>
<evidence type="ECO:0000313" key="1">
    <source>
        <dbReference type="EMBL" id="PWW31212.1"/>
    </source>
</evidence>
<name>A0A2V3A3C4_9BACI</name>
<comment type="caution">
    <text evidence="1">The sequence shown here is derived from an EMBL/GenBank/DDBJ whole genome shotgun (WGS) entry which is preliminary data.</text>
</comment>
<evidence type="ECO:0000313" key="2">
    <source>
        <dbReference type="Proteomes" id="UP000247150"/>
    </source>
</evidence>
<dbReference type="RefSeq" id="WP_110063755.1">
    <property type="nucleotide sequence ID" value="NZ_QGTW01000002.1"/>
</dbReference>
<accession>A0A2V3A3C4</accession>
<dbReference type="InterPro" id="IPR036209">
    <property type="entry name" value="YwmB-like_sf"/>
</dbReference>
<dbReference type="Pfam" id="PF08680">
    <property type="entry name" value="DUF1779"/>
    <property type="match status" value="1"/>
</dbReference>
<dbReference type="AlphaFoldDB" id="A0A2V3A3C4"/>